<keyword evidence="8" id="KW-1185">Reference proteome</keyword>
<accession>A0A931B6Q1</accession>
<comment type="subcellular location">
    <subcellularLocation>
        <location evidence="1">Cell membrane</location>
        <topology evidence="1">Multi-pass membrane protein</topology>
    </subcellularLocation>
</comment>
<feature type="transmembrane region" description="Helical" evidence="6">
    <location>
        <begin position="185"/>
        <end position="209"/>
    </location>
</feature>
<dbReference type="InterPro" id="IPR017039">
    <property type="entry name" value="Virul_fac_BrkB"/>
</dbReference>
<dbReference type="EMBL" id="JADPRT010000004">
    <property type="protein sequence ID" value="MBF9068858.1"/>
    <property type="molecule type" value="Genomic_DNA"/>
</dbReference>
<reference evidence="7" key="1">
    <citation type="submission" date="2020-11" db="EMBL/GenBank/DDBJ databases">
        <title>Isolation and identification of active actinomycetes.</title>
        <authorList>
            <person name="Yu B."/>
        </authorList>
    </citation>
    <scope>NUCLEOTIDE SEQUENCE</scope>
    <source>
        <strain evidence="7">NEAU-YB345</strain>
    </source>
</reference>
<evidence type="ECO:0000256" key="1">
    <source>
        <dbReference type="ARBA" id="ARBA00004651"/>
    </source>
</evidence>
<evidence type="ECO:0000256" key="6">
    <source>
        <dbReference type="SAM" id="Phobius"/>
    </source>
</evidence>
<evidence type="ECO:0000256" key="4">
    <source>
        <dbReference type="ARBA" id="ARBA00022989"/>
    </source>
</evidence>
<feature type="transmembrane region" description="Helical" evidence="6">
    <location>
        <begin position="28"/>
        <end position="47"/>
    </location>
</feature>
<organism evidence="7 8">
    <name type="scientific">Streptacidiphilus fuscans</name>
    <dbReference type="NCBI Taxonomy" id="2789292"/>
    <lineage>
        <taxon>Bacteria</taxon>
        <taxon>Bacillati</taxon>
        <taxon>Actinomycetota</taxon>
        <taxon>Actinomycetes</taxon>
        <taxon>Kitasatosporales</taxon>
        <taxon>Streptomycetaceae</taxon>
        <taxon>Streptacidiphilus</taxon>
    </lineage>
</organism>
<feature type="transmembrane region" description="Helical" evidence="6">
    <location>
        <begin position="131"/>
        <end position="148"/>
    </location>
</feature>
<proteinExistence type="predicted"/>
<keyword evidence="5 6" id="KW-0472">Membrane</keyword>
<evidence type="ECO:0000256" key="2">
    <source>
        <dbReference type="ARBA" id="ARBA00022475"/>
    </source>
</evidence>
<gene>
    <name evidence="7" type="ORF">I2501_12580</name>
</gene>
<dbReference type="Proteomes" id="UP000657385">
    <property type="component" value="Unassembled WGS sequence"/>
</dbReference>
<evidence type="ECO:0000256" key="5">
    <source>
        <dbReference type="ARBA" id="ARBA00023136"/>
    </source>
</evidence>
<keyword evidence="3 6" id="KW-0812">Transmembrane</keyword>
<keyword evidence="2" id="KW-1003">Cell membrane</keyword>
<dbReference type="Pfam" id="PF03631">
    <property type="entry name" value="Virul_fac_BrkB"/>
    <property type="match status" value="1"/>
</dbReference>
<sequence>MLERQFPVITALTERMLTVGLMDAATRLAAQIFITTVPLLFALGAFASDSVRNTMVDSLRAVFGIHGGAAQQVQEVLHASGSAGELRQTTGIIGILMAVVAATSASRALTRICNDSWRLRKASTRIAAWRWLAWIAAMMVMLVCQGPVRNGFGVGLWLGVPLTFVLSVSLWWWTQHLLLAKRVPWLPLLPGALLCAISVTGLSLTARVYMPNALNRALDQYGALGLVLTCLSWLIVISVALTFSIAAGAVLAQNAPLDRVLGTPAALKPAAD</sequence>
<comment type="caution">
    <text evidence="7">The sequence shown here is derived from an EMBL/GenBank/DDBJ whole genome shotgun (WGS) entry which is preliminary data.</text>
</comment>
<dbReference type="AlphaFoldDB" id="A0A931B6Q1"/>
<dbReference type="GO" id="GO:0005886">
    <property type="term" value="C:plasma membrane"/>
    <property type="evidence" value="ECO:0007669"/>
    <property type="project" value="UniProtKB-SubCell"/>
</dbReference>
<evidence type="ECO:0000256" key="3">
    <source>
        <dbReference type="ARBA" id="ARBA00022692"/>
    </source>
</evidence>
<keyword evidence="4 6" id="KW-1133">Transmembrane helix</keyword>
<protein>
    <submittedName>
        <fullName evidence="7">YihY/virulence factor BrkB family protein</fullName>
    </submittedName>
</protein>
<feature type="transmembrane region" description="Helical" evidence="6">
    <location>
        <begin position="91"/>
        <end position="110"/>
    </location>
</feature>
<evidence type="ECO:0000313" key="8">
    <source>
        <dbReference type="Proteomes" id="UP000657385"/>
    </source>
</evidence>
<feature type="transmembrane region" description="Helical" evidence="6">
    <location>
        <begin position="154"/>
        <end position="173"/>
    </location>
</feature>
<evidence type="ECO:0000313" key="7">
    <source>
        <dbReference type="EMBL" id="MBF9068858.1"/>
    </source>
</evidence>
<feature type="transmembrane region" description="Helical" evidence="6">
    <location>
        <begin position="221"/>
        <end position="251"/>
    </location>
</feature>
<name>A0A931B6Q1_9ACTN</name>